<gene>
    <name evidence="7" type="primary">Nek3</name>
    <name evidence="7" type="ORF">SNAT2548_LOCUS28554</name>
</gene>
<dbReference type="Gene3D" id="1.10.510.10">
    <property type="entry name" value="Transferase(Phosphotransferase) domain 1"/>
    <property type="match status" value="1"/>
</dbReference>
<dbReference type="SMART" id="SM00220">
    <property type="entry name" value="S_TKc"/>
    <property type="match status" value="1"/>
</dbReference>
<dbReference type="EMBL" id="CAJNDS010002522">
    <property type="protein sequence ID" value="CAE7509927.1"/>
    <property type="molecule type" value="Genomic_DNA"/>
</dbReference>
<dbReference type="PANTHER" id="PTHR24345:SF0">
    <property type="entry name" value="CELL CYCLE SERINE_THREONINE-PROTEIN KINASE CDC5_MSD2"/>
    <property type="match status" value="1"/>
</dbReference>
<keyword evidence="4" id="KW-0418">Kinase</keyword>
<keyword evidence="2" id="KW-0808">Transferase</keyword>
<dbReference type="InterPro" id="IPR011009">
    <property type="entry name" value="Kinase-like_dom_sf"/>
</dbReference>
<organism evidence="7 8">
    <name type="scientific">Symbiodinium natans</name>
    <dbReference type="NCBI Taxonomy" id="878477"/>
    <lineage>
        <taxon>Eukaryota</taxon>
        <taxon>Sar</taxon>
        <taxon>Alveolata</taxon>
        <taxon>Dinophyceae</taxon>
        <taxon>Suessiales</taxon>
        <taxon>Symbiodiniaceae</taxon>
        <taxon>Symbiodinium</taxon>
    </lineage>
</organism>
<dbReference type="Proteomes" id="UP000604046">
    <property type="component" value="Unassembled WGS sequence"/>
</dbReference>
<dbReference type="SUPFAM" id="SSF56112">
    <property type="entry name" value="Protein kinase-like (PK-like)"/>
    <property type="match status" value="1"/>
</dbReference>
<evidence type="ECO:0000256" key="2">
    <source>
        <dbReference type="ARBA" id="ARBA00022679"/>
    </source>
</evidence>
<dbReference type="GO" id="GO:0004674">
    <property type="term" value="F:protein serine/threonine kinase activity"/>
    <property type="evidence" value="ECO:0007669"/>
    <property type="project" value="UniProtKB-KW"/>
</dbReference>
<reference evidence="7" key="1">
    <citation type="submission" date="2021-02" db="EMBL/GenBank/DDBJ databases">
        <authorList>
            <person name="Dougan E. K."/>
            <person name="Rhodes N."/>
            <person name="Thang M."/>
            <person name="Chan C."/>
        </authorList>
    </citation>
    <scope>NUCLEOTIDE SEQUENCE</scope>
</reference>
<proteinExistence type="predicted"/>
<dbReference type="AlphaFoldDB" id="A0A812T4G1"/>
<dbReference type="Pfam" id="PF00069">
    <property type="entry name" value="Pkinase"/>
    <property type="match status" value="1"/>
</dbReference>
<dbReference type="InterPro" id="IPR008271">
    <property type="entry name" value="Ser/Thr_kinase_AS"/>
</dbReference>
<name>A0A812T4G1_9DINO</name>
<dbReference type="PROSITE" id="PS50011">
    <property type="entry name" value="PROTEIN_KINASE_DOM"/>
    <property type="match status" value="1"/>
</dbReference>
<evidence type="ECO:0000259" key="6">
    <source>
        <dbReference type="PROSITE" id="PS50011"/>
    </source>
</evidence>
<keyword evidence="1" id="KW-0723">Serine/threonine-protein kinase</keyword>
<dbReference type="GO" id="GO:0005524">
    <property type="term" value="F:ATP binding"/>
    <property type="evidence" value="ECO:0007669"/>
    <property type="project" value="UniProtKB-KW"/>
</dbReference>
<evidence type="ECO:0000256" key="3">
    <source>
        <dbReference type="ARBA" id="ARBA00022741"/>
    </source>
</evidence>
<dbReference type="InterPro" id="IPR000719">
    <property type="entry name" value="Prot_kinase_dom"/>
</dbReference>
<feature type="domain" description="Protein kinase" evidence="6">
    <location>
        <begin position="10"/>
        <end position="267"/>
    </location>
</feature>
<comment type="caution">
    <text evidence="7">The sequence shown here is derived from an EMBL/GenBank/DDBJ whole genome shotgun (WGS) entry which is preliminary data.</text>
</comment>
<dbReference type="OrthoDB" id="248923at2759"/>
<keyword evidence="5" id="KW-0067">ATP-binding</keyword>
<sequence>MASSLLKLGFDVERTLGEGGFGCVVLVSNPLRAIKVIERGDAQAEVSFMKKLQHRNIVQFYDSFCLEATTAIVMEYAANGNVMMELERSTKAGLWLEEAAVLRWISEEVTAVGYMHGLGILHRDIKNENFLIAGDGRLLLTDFGASIQLGTAQEVIEGAHIGTLLYMAPEICGKKVAKYSIASDMWALGCSFFEMMSGGSPPYLTADESKLRVVICTEKLVDADGPFAPEMKDLCRDMLSRKPAKRPHTEAVLHSLPRSAPDWSSFFPQVEVKQHDWGWFFPTVEEEAIQKSSCGFGNITEHVRKAMISWIGDVASKTLPSG</sequence>
<dbReference type="PROSITE" id="PS00108">
    <property type="entry name" value="PROTEIN_KINASE_ST"/>
    <property type="match status" value="1"/>
</dbReference>
<evidence type="ECO:0000313" key="7">
    <source>
        <dbReference type="EMBL" id="CAE7509927.1"/>
    </source>
</evidence>
<dbReference type="GO" id="GO:0005634">
    <property type="term" value="C:nucleus"/>
    <property type="evidence" value="ECO:0007669"/>
    <property type="project" value="TreeGrafter"/>
</dbReference>
<dbReference type="PANTHER" id="PTHR24345">
    <property type="entry name" value="SERINE/THREONINE-PROTEIN KINASE PLK"/>
    <property type="match status" value="1"/>
</dbReference>
<evidence type="ECO:0000313" key="8">
    <source>
        <dbReference type="Proteomes" id="UP000604046"/>
    </source>
</evidence>
<evidence type="ECO:0000256" key="4">
    <source>
        <dbReference type="ARBA" id="ARBA00022777"/>
    </source>
</evidence>
<keyword evidence="3" id="KW-0547">Nucleotide-binding</keyword>
<accession>A0A812T4G1</accession>
<evidence type="ECO:0000256" key="1">
    <source>
        <dbReference type="ARBA" id="ARBA00022527"/>
    </source>
</evidence>
<protein>
    <submittedName>
        <fullName evidence="7">Nek3 protein</fullName>
    </submittedName>
</protein>
<evidence type="ECO:0000256" key="5">
    <source>
        <dbReference type="ARBA" id="ARBA00022840"/>
    </source>
</evidence>
<keyword evidence="8" id="KW-1185">Reference proteome</keyword>